<feature type="compositionally biased region" description="Pro residues" evidence="3">
    <location>
        <begin position="394"/>
        <end position="405"/>
    </location>
</feature>
<accession>A0AAV9NFB3</accession>
<reference evidence="4 5" key="1">
    <citation type="submission" date="2023-08" db="EMBL/GenBank/DDBJ databases">
        <title>Black Yeasts Isolated from many extreme environments.</title>
        <authorList>
            <person name="Coleine C."/>
            <person name="Stajich J.E."/>
            <person name="Selbmann L."/>
        </authorList>
    </citation>
    <scope>NUCLEOTIDE SEQUENCE [LARGE SCALE GENOMIC DNA]</scope>
    <source>
        <strain evidence="4 5">CCFEE 5792</strain>
    </source>
</reference>
<gene>
    <name evidence="4" type="ORF">LTR84_002229</name>
</gene>
<comment type="caution">
    <text evidence="4">The sequence shown here is derived from an EMBL/GenBank/DDBJ whole genome shotgun (WGS) entry which is preliminary data.</text>
</comment>
<feature type="compositionally biased region" description="Low complexity" evidence="3">
    <location>
        <begin position="272"/>
        <end position="281"/>
    </location>
</feature>
<feature type="compositionally biased region" description="Low complexity" evidence="3">
    <location>
        <begin position="340"/>
        <end position="354"/>
    </location>
</feature>
<dbReference type="GO" id="GO:0006325">
    <property type="term" value="P:chromatin organization"/>
    <property type="evidence" value="ECO:0007669"/>
    <property type="project" value="UniProtKB-ARBA"/>
</dbReference>
<feature type="region of interest" description="Disordered" evidence="3">
    <location>
        <begin position="212"/>
        <end position="657"/>
    </location>
</feature>
<dbReference type="PANTHER" id="PTHR15398:SF4">
    <property type="entry name" value="BROMODOMAIN-CONTAINING PROTEIN 8 ISOFORM X1"/>
    <property type="match status" value="1"/>
</dbReference>
<feature type="compositionally biased region" description="Polar residues" evidence="3">
    <location>
        <begin position="738"/>
        <end position="750"/>
    </location>
</feature>
<evidence type="ECO:0008006" key="6">
    <source>
        <dbReference type="Google" id="ProtNLM"/>
    </source>
</evidence>
<evidence type="ECO:0000256" key="3">
    <source>
        <dbReference type="SAM" id="MobiDB-lite"/>
    </source>
</evidence>
<feature type="compositionally biased region" description="Polar residues" evidence="3">
    <location>
        <begin position="922"/>
        <end position="933"/>
    </location>
</feature>
<feature type="compositionally biased region" description="Basic residues" evidence="3">
    <location>
        <begin position="935"/>
        <end position="944"/>
    </location>
</feature>
<feature type="compositionally biased region" description="Low complexity" evidence="3">
    <location>
        <begin position="380"/>
        <end position="393"/>
    </location>
</feature>
<feature type="compositionally biased region" description="Low complexity" evidence="3">
    <location>
        <begin position="363"/>
        <end position="372"/>
    </location>
</feature>
<proteinExistence type="predicted"/>
<feature type="compositionally biased region" description="Low complexity" evidence="3">
    <location>
        <begin position="620"/>
        <end position="631"/>
    </location>
</feature>
<feature type="region of interest" description="Disordered" evidence="3">
    <location>
        <begin position="810"/>
        <end position="851"/>
    </location>
</feature>
<organism evidence="4 5">
    <name type="scientific">Exophiala bonariae</name>
    <dbReference type="NCBI Taxonomy" id="1690606"/>
    <lineage>
        <taxon>Eukaryota</taxon>
        <taxon>Fungi</taxon>
        <taxon>Dikarya</taxon>
        <taxon>Ascomycota</taxon>
        <taxon>Pezizomycotina</taxon>
        <taxon>Eurotiomycetes</taxon>
        <taxon>Chaetothyriomycetidae</taxon>
        <taxon>Chaetothyriales</taxon>
        <taxon>Herpotrichiellaceae</taxon>
        <taxon>Exophiala</taxon>
    </lineage>
</organism>
<feature type="compositionally biased region" description="Acidic residues" evidence="3">
    <location>
        <begin position="832"/>
        <end position="848"/>
    </location>
</feature>
<feature type="compositionally biased region" description="Low complexity" evidence="3">
    <location>
        <begin position="899"/>
        <end position="912"/>
    </location>
</feature>
<feature type="region of interest" description="Disordered" evidence="3">
    <location>
        <begin position="179"/>
        <end position="198"/>
    </location>
</feature>
<evidence type="ECO:0000256" key="1">
    <source>
        <dbReference type="ARBA" id="ARBA00023117"/>
    </source>
</evidence>
<feature type="coiled-coil region" evidence="2">
    <location>
        <begin position="137"/>
        <end position="171"/>
    </location>
</feature>
<protein>
    <recommendedName>
        <fullName evidence="6">Bromo domain-containing protein</fullName>
    </recommendedName>
</protein>
<sequence>MPSLKSYTPYETLSLCQSLAHRGLDAAAFEDISTALNANQLIRENQTYDESRLTAVALQGLYNDLLLAEKQGDGPIVNGDNSGSASNPKKRKLSPSPSPSSNDGISDEKHLQTLVEKLYAQFREQAIREIRQDEVVYEGIQSTMADLEKRAKDEERQQQQARALVDKAQADYDHQKRLEREASKAAQSQTSPDPAAAQLQADLAASRADLSTPLLSAPSPHERKPSPVPTRTVQQQSFVASKSPAPSTPSAHSAKSSVEPVASRPSQPPSQPQSTGATPSQHLSPGSFQRNVPIPSPQRPNYVSINPQHFQPGPQGHPVPLMPPLAGMPHMPPPTEFPSQKRSSSASGQGRGSPMPIPPPQQFPGYPGYSQGPWPPQIPPQHQYPHQHQQSPQYPNPPYYPPPTSGRPGMPYQTPHHPPYQQYPQSAPIHYQGQPHPHSWVPPPNQPFYPYPSSANVTPLPRSDSKRLMSRGRSSTPWKKRTDQQQNMRPSSPVRPEREVSPLTDTESPTRPSKPRKKSPFKMEQKTDENPPSVQDSLAPRGRQAASATPSAFAGSRSHSIASRTSETPTERRIRGRSSQKIKAEPPRTPAPMVSDSEQPQKSSGRRGRPRNTTLSSSNPDAQAPTPAATTNKRKRSPAYDSVTPSLPSPERHVAPHQPVHDSSLVIVSKNFTKTSLLLLNDIISHKLAGIFAKALSERDAPGYKDLVLRPQDLKSIKAAISKGGKAVHAAIEAFEEANSSGEETPTENASGAVRGGRVGSLGNGSYMVPTSEDLVPPKGIVNSSQLEMELVRMFANAVMFNPLPSSERGFGRSLRLRKSGGDVVPKREESTDTDTESSSEDSDDSPNAEDGIISDAREMFEDILGRVSKWRELEAERMGNDESNGAKGTHPSLITHGSASASARHSSVSSAVNEDDAGGETASTPVATSLTGTARKRRRIADA</sequence>
<dbReference type="AlphaFoldDB" id="A0AAV9NFB3"/>
<evidence type="ECO:0000256" key="2">
    <source>
        <dbReference type="SAM" id="Coils"/>
    </source>
</evidence>
<dbReference type="Proteomes" id="UP001358417">
    <property type="component" value="Unassembled WGS sequence"/>
</dbReference>
<feature type="compositionally biased region" description="Polar residues" evidence="3">
    <location>
        <begin position="557"/>
        <end position="568"/>
    </location>
</feature>
<feature type="compositionally biased region" description="Polar residues" evidence="3">
    <location>
        <begin position="229"/>
        <end position="239"/>
    </location>
</feature>
<feature type="region of interest" description="Disordered" evidence="3">
    <location>
        <begin position="73"/>
        <end position="106"/>
    </location>
</feature>
<evidence type="ECO:0000313" key="5">
    <source>
        <dbReference type="Proteomes" id="UP001358417"/>
    </source>
</evidence>
<feature type="compositionally biased region" description="Pro residues" evidence="3">
    <location>
        <begin position="440"/>
        <end position="450"/>
    </location>
</feature>
<evidence type="ECO:0000313" key="4">
    <source>
        <dbReference type="EMBL" id="KAK5053255.1"/>
    </source>
</evidence>
<keyword evidence="2" id="KW-0175">Coiled coil</keyword>
<dbReference type="InterPro" id="IPR036427">
    <property type="entry name" value="Bromodomain-like_sf"/>
</dbReference>
<dbReference type="Gene3D" id="1.20.920.10">
    <property type="entry name" value="Bromodomain-like"/>
    <property type="match status" value="1"/>
</dbReference>
<feature type="compositionally biased region" description="Low complexity" evidence="3">
    <location>
        <begin position="411"/>
        <end position="425"/>
    </location>
</feature>
<dbReference type="PANTHER" id="PTHR15398">
    <property type="entry name" value="BROMODOMAIN-CONTAINING PROTEIN 8"/>
    <property type="match status" value="1"/>
</dbReference>
<feature type="region of interest" description="Disordered" evidence="3">
    <location>
        <begin position="876"/>
        <end position="944"/>
    </location>
</feature>
<keyword evidence="1" id="KW-0103">Bromodomain</keyword>
<dbReference type="GO" id="GO:0035267">
    <property type="term" value="C:NuA4 histone acetyltransferase complex"/>
    <property type="evidence" value="ECO:0007669"/>
    <property type="project" value="TreeGrafter"/>
</dbReference>
<name>A0AAV9NFB3_9EURO</name>
<dbReference type="RefSeq" id="XP_064706697.1">
    <property type="nucleotide sequence ID" value="XM_064845843.1"/>
</dbReference>
<keyword evidence="5" id="KW-1185">Reference proteome</keyword>
<dbReference type="SUPFAM" id="SSF47370">
    <property type="entry name" value="Bromodomain"/>
    <property type="match status" value="1"/>
</dbReference>
<dbReference type="GeneID" id="89970441"/>
<dbReference type="EMBL" id="JAVRRD010000012">
    <property type="protein sequence ID" value="KAK5053255.1"/>
    <property type="molecule type" value="Genomic_DNA"/>
</dbReference>
<feature type="region of interest" description="Disordered" evidence="3">
    <location>
        <begin position="737"/>
        <end position="757"/>
    </location>
</feature>
<feature type="compositionally biased region" description="Low complexity" evidence="3">
    <location>
        <begin position="240"/>
        <end position="265"/>
    </location>
</feature>